<dbReference type="EMBL" id="DTCA01000062">
    <property type="protein sequence ID" value="HGM07147.1"/>
    <property type="molecule type" value="Genomic_DNA"/>
</dbReference>
<evidence type="ECO:0000313" key="2">
    <source>
        <dbReference type="EMBL" id="HGM07147.1"/>
    </source>
</evidence>
<gene>
    <name evidence="2" type="ORF">ENU31_01875</name>
</gene>
<dbReference type="InterPro" id="IPR036237">
    <property type="entry name" value="Xyl_isomerase-like_sf"/>
</dbReference>
<reference evidence="2" key="1">
    <citation type="journal article" date="2020" name="mSystems">
        <title>Genome- and Community-Level Interaction Insights into Carbon Utilization and Element Cycling Functions of Hydrothermarchaeota in Hydrothermal Sediment.</title>
        <authorList>
            <person name="Zhou Z."/>
            <person name="Liu Y."/>
            <person name="Xu W."/>
            <person name="Pan J."/>
            <person name="Luo Z.H."/>
            <person name="Li M."/>
        </authorList>
    </citation>
    <scope>NUCLEOTIDE SEQUENCE [LARGE SCALE GENOMIC DNA]</scope>
    <source>
        <strain evidence="2">SpSt-658</strain>
    </source>
</reference>
<organism evidence="2">
    <name type="scientific">Ignisphaera aggregans</name>
    <dbReference type="NCBI Taxonomy" id="334771"/>
    <lineage>
        <taxon>Archaea</taxon>
        <taxon>Thermoproteota</taxon>
        <taxon>Thermoprotei</taxon>
        <taxon>Desulfurococcales</taxon>
        <taxon>Desulfurococcaceae</taxon>
        <taxon>Ignisphaera</taxon>
    </lineage>
</organism>
<dbReference type="PANTHER" id="PTHR12110:SF21">
    <property type="entry name" value="XYLOSE ISOMERASE-LIKE TIM BARREL DOMAIN-CONTAINING PROTEIN"/>
    <property type="match status" value="1"/>
</dbReference>
<evidence type="ECO:0000259" key="1">
    <source>
        <dbReference type="Pfam" id="PF01261"/>
    </source>
</evidence>
<proteinExistence type="predicted"/>
<name>A0A7C4D0B9_9CREN</name>
<comment type="caution">
    <text evidence="2">The sequence shown here is derived from an EMBL/GenBank/DDBJ whole genome shotgun (WGS) entry which is preliminary data.</text>
</comment>
<feature type="domain" description="Xylose isomerase-like TIM barrel" evidence="1">
    <location>
        <begin position="84"/>
        <end position="285"/>
    </location>
</feature>
<dbReference type="SUPFAM" id="SSF51658">
    <property type="entry name" value="Xylose isomerase-like"/>
    <property type="match status" value="1"/>
</dbReference>
<protein>
    <submittedName>
        <fullName evidence="2">Sugar phosphate isomerase/epimerase</fullName>
    </submittedName>
</protein>
<accession>A0A7C4D0B9</accession>
<sequence length="309" mass="35243">MLVLYGFIRRKDLEYVSKFPWDIGIISFMLFPELMKSSENATEKIRLLLEDPFFDLIEVTVIDDNEWLKIAEVNKSYGKKFMLGLQPVILSKGLNPNALNDEERRKTIEILVHEVEKAGKRGYIGVGVCSGPNIEEPERSKAIDALVKSLIELSNIANKYGIKLFLETFDVVWDRKRLAGSLDETIKVIEKVREVVDNVYIMWDLSHAPLLNEDPEILKSYPDYIGHIHIGCAKKIDNKLLDTHPGFYRPGAINTEKDVAKLISVLHEIGYKGAISFEIRPEEGQNPLEILNSAKGVLLRAYQLYLEKI</sequence>
<dbReference type="InterPro" id="IPR013022">
    <property type="entry name" value="Xyl_isomerase-like_TIM-brl"/>
</dbReference>
<keyword evidence="2" id="KW-0413">Isomerase</keyword>
<dbReference type="GO" id="GO:0016853">
    <property type="term" value="F:isomerase activity"/>
    <property type="evidence" value="ECO:0007669"/>
    <property type="project" value="UniProtKB-KW"/>
</dbReference>
<dbReference type="Gene3D" id="3.20.20.150">
    <property type="entry name" value="Divalent-metal-dependent TIM barrel enzymes"/>
    <property type="match status" value="1"/>
</dbReference>
<dbReference type="AlphaFoldDB" id="A0A7C4D0B9"/>
<dbReference type="InterPro" id="IPR050312">
    <property type="entry name" value="IolE/XylAMocC-like"/>
</dbReference>
<dbReference type="PANTHER" id="PTHR12110">
    <property type="entry name" value="HYDROXYPYRUVATE ISOMERASE"/>
    <property type="match status" value="1"/>
</dbReference>
<dbReference type="Pfam" id="PF01261">
    <property type="entry name" value="AP_endonuc_2"/>
    <property type="match status" value="1"/>
</dbReference>